<keyword evidence="3" id="KW-1185">Reference proteome</keyword>
<keyword evidence="1" id="KW-0472">Membrane</keyword>
<accession>A0AAN7NF30</accession>
<protein>
    <submittedName>
        <fullName evidence="2">Uncharacterized protein</fullName>
    </submittedName>
</protein>
<evidence type="ECO:0000313" key="3">
    <source>
        <dbReference type="Proteomes" id="UP001333110"/>
    </source>
</evidence>
<proteinExistence type="predicted"/>
<feature type="transmembrane region" description="Helical" evidence="1">
    <location>
        <begin position="21"/>
        <end position="41"/>
    </location>
</feature>
<evidence type="ECO:0000313" key="2">
    <source>
        <dbReference type="EMBL" id="KAK4826573.1"/>
    </source>
</evidence>
<reference evidence="2 3" key="1">
    <citation type="journal article" date="2023" name="J. Hered.">
        <title>Chromosome-level genome of the wood stork (Mycteria americana) provides insight into avian chromosome evolution.</title>
        <authorList>
            <person name="Flamio R. Jr."/>
            <person name="Ramstad K.M."/>
        </authorList>
    </citation>
    <scope>NUCLEOTIDE SEQUENCE [LARGE SCALE GENOMIC DNA]</scope>
    <source>
        <strain evidence="2">JAX WOST 10</strain>
    </source>
</reference>
<dbReference type="Proteomes" id="UP001333110">
    <property type="component" value="Unassembled WGS sequence"/>
</dbReference>
<keyword evidence="1" id="KW-1133">Transmembrane helix</keyword>
<comment type="caution">
    <text evidence="2">The sequence shown here is derived from an EMBL/GenBank/DDBJ whole genome shotgun (WGS) entry which is preliminary data.</text>
</comment>
<sequence>MLKQHVTKQCTRNTQTVNEKSIFFTMFFLFIMMVFFTSYPLNHLNLERALITESYRLEKTLKIIESNRKPNTTKTTTIPCP</sequence>
<evidence type="ECO:0000256" key="1">
    <source>
        <dbReference type="SAM" id="Phobius"/>
    </source>
</evidence>
<dbReference type="EMBL" id="JAUNZN010000002">
    <property type="protein sequence ID" value="KAK4826573.1"/>
    <property type="molecule type" value="Genomic_DNA"/>
</dbReference>
<organism evidence="2 3">
    <name type="scientific">Mycteria americana</name>
    <name type="common">Wood stork</name>
    <dbReference type="NCBI Taxonomy" id="33587"/>
    <lineage>
        <taxon>Eukaryota</taxon>
        <taxon>Metazoa</taxon>
        <taxon>Chordata</taxon>
        <taxon>Craniata</taxon>
        <taxon>Vertebrata</taxon>
        <taxon>Euteleostomi</taxon>
        <taxon>Archelosauria</taxon>
        <taxon>Archosauria</taxon>
        <taxon>Dinosauria</taxon>
        <taxon>Saurischia</taxon>
        <taxon>Theropoda</taxon>
        <taxon>Coelurosauria</taxon>
        <taxon>Aves</taxon>
        <taxon>Neognathae</taxon>
        <taxon>Neoaves</taxon>
        <taxon>Aequornithes</taxon>
        <taxon>Ciconiiformes</taxon>
        <taxon>Ciconiidae</taxon>
        <taxon>Mycteria</taxon>
    </lineage>
</organism>
<name>A0AAN7NF30_MYCAM</name>
<keyword evidence="1" id="KW-0812">Transmembrane</keyword>
<dbReference type="AlphaFoldDB" id="A0AAN7NF30"/>
<gene>
    <name evidence="2" type="ORF">QYF61_010208</name>
</gene>